<protein>
    <submittedName>
        <fullName evidence="1">Uncharacterized protein</fullName>
    </submittedName>
</protein>
<dbReference type="EMBL" id="CM042036">
    <property type="protein sequence ID" value="KAI3744525.1"/>
    <property type="molecule type" value="Genomic_DNA"/>
</dbReference>
<keyword evidence="2" id="KW-1185">Reference proteome</keyword>
<reference evidence="1 2" key="2">
    <citation type="journal article" date="2022" name="Mol. Ecol. Resour.">
        <title>The genomes of chicory, endive, great burdock and yacon provide insights into Asteraceae paleo-polyploidization history and plant inulin production.</title>
        <authorList>
            <person name="Fan W."/>
            <person name="Wang S."/>
            <person name="Wang H."/>
            <person name="Wang A."/>
            <person name="Jiang F."/>
            <person name="Liu H."/>
            <person name="Zhao H."/>
            <person name="Xu D."/>
            <person name="Zhang Y."/>
        </authorList>
    </citation>
    <scope>NUCLEOTIDE SEQUENCE [LARGE SCALE GENOMIC DNA]</scope>
    <source>
        <strain evidence="2">cv. Yunnan</strain>
        <tissue evidence="1">Leaves</tissue>
    </source>
</reference>
<evidence type="ECO:0000313" key="2">
    <source>
        <dbReference type="Proteomes" id="UP001056120"/>
    </source>
</evidence>
<evidence type="ECO:0000313" key="1">
    <source>
        <dbReference type="EMBL" id="KAI3744525.1"/>
    </source>
</evidence>
<reference evidence="2" key="1">
    <citation type="journal article" date="2022" name="Mol. Ecol. Resour.">
        <title>The genomes of chicory, endive, great burdock and yacon provide insights into Asteraceae palaeo-polyploidization history and plant inulin production.</title>
        <authorList>
            <person name="Fan W."/>
            <person name="Wang S."/>
            <person name="Wang H."/>
            <person name="Wang A."/>
            <person name="Jiang F."/>
            <person name="Liu H."/>
            <person name="Zhao H."/>
            <person name="Xu D."/>
            <person name="Zhang Y."/>
        </authorList>
    </citation>
    <scope>NUCLEOTIDE SEQUENCE [LARGE SCALE GENOMIC DNA]</scope>
    <source>
        <strain evidence="2">cv. Yunnan</strain>
    </source>
</reference>
<comment type="caution">
    <text evidence="1">The sequence shown here is derived from an EMBL/GenBank/DDBJ whole genome shotgun (WGS) entry which is preliminary data.</text>
</comment>
<name>A0ACB9DDB0_9ASTR</name>
<organism evidence="1 2">
    <name type="scientific">Smallanthus sonchifolius</name>
    <dbReference type="NCBI Taxonomy" id="185202"/>
    <lineage>
        <taxon>Eukaryota</taxon>
        <taxon>Viridiplantae</taxon>
        <taxon>Streptophyta</taxon>
        <taxon>Embryophyta</taxon>
        <taxon>Tracheophyta</taxon>
        <taxon>Spermatophyta</taxon>
        <taxon>Magnoliopsida</taxon>
        <taxon>eudicotyledons</taxon>
        <taxon>Gunneridae</taxon>
        <taxon>Pentapetalae</taxon>
        <taxon>asterids</taxon>
        <taxon>campanulids</taxon>
        <taxon>Asterales</taxon>
        <taxon>Asteraceae</taxon>
        <taxon>Asteroideae</taxon>
        <taxon>Heliantheae alliance</taxon>
        <taxon>Millerieae</taxon>
        <taxon>Smallanthus</taxon>
    </lineage>
</organism>
<sequence>MGHSSCAASRKRLRVFISPISIDSPNSQSLDVDRGYRNVFPSFPDLNNPAHIDPGSSDESLSLQMGHSDGISGSDTSTVVPETQQVGNMVDIDEEVADTIEVGTCVGIQVEDFADQVRLLIQGEGVVNGFQ</sequence>
<gene>
    <name evidence="1" type="ORF">L1987_57608</name>
</gene>
<accession>A0ACB9DDB0</accession>
<proteinExistence type="predicted"/>
<dbReference type="Proteomes" id="UP001056120">
    <property type="component" value="Linkage Group LG19"/>
</dbReference>